<dbReference type="InterPro" id="IPR018490">
    <property type="entry name" value="cNMP-bd_dom_sf"/>
</dbReference>
<dbReference type="Pfam" id="PF13545">
    <property type="entry name" value="HTH_Crp_2"/>
    <property type="match status" value="1"/>
</dbReference>
<feature type="domain" description="HTH crp-type" evidence="5">
    <location>
        <begin position="153"/>
        <end position="222"/>
    </location>
</feature>
<dbReference type="STRING" id="1640674.SAMN05216323_100422"/>
<dbReference type="GO" id="GO:0003700">
    <property type="term" value="F:DNA-binding transcription factor activity"/>
    <property type="evidence" value="ECO:0007669"/>
    <property type="project" value="TreeGrafter"/>
</dbReference>
<dbReference type="InterPro" id="IPR012318">
    <property type="entry name" value="HTH_CRP"/>
</dbReference>
<dbReference type="InterPro" id="IPR014710">
    <property type="entry name" value="RmlC-like_jellyroll"/>
</dbReference>
<dbReference type="PROSITE" id="PS50042">
    <property type="entry name" value="CNMP_BINDING_3"/>
    <property type="match status" value="1"/>
</dbReference>
<dbReference type="EMBL" id="FMYP01000004">
    <property type="protein sequence ID" value="SDB85458.1"/>
    <property type="molecule type" value="Genomic_DNA"/>
</dbReference>
<dbReference type="InterPro" id="IPR036390">
    <property type="entry name" value="WH_DNA-bd_sf"/>
</dbReference>
<dbReference type="GO" id="GO:0003677">
    <property type="term" value="F:DNA binding"/>
    <property type="evidence" value="ECO:0007669"/>
    <property type="project" value="UniProtKB-KW"/>
</dbReference>
<dbReference type="CDD" id="cd00038">
    <property type="entry name" value="CAP_ED"/>
    <property type="match status" value="1"/>
</dbReference>
<dbReference type="SUPFAM" id="SSF46785">
    <property type="entry name" value="Winged helix' DNA-binding domain"/>
    <property type="match status" value="1"/>
</dbReference>
<dbReference type="SMART" id="SM00100">
    <property type="entry name" value="cNMP"/>
    <property type="match status" value="1"/>
</dbReference>
<dbReference type="Gene3D" id="2.60.120.10">
    <property type="entry name" value="Jelly Rolls"/>
    <property type="match status" value="1"/>
</dbReference>
<dbReference type="Proteomes" id="UP000199452">
    <property type="component" value="Unassembled WGS sequence"/>
</dbReference>
<evidence type="ECO:0000313" key="6">
    <source>
        <dbReference type="EMBL" id="SDB85458.1"/>
    </source>
</evidence>
<gene>
    <name evidence="6" type="ORF">SAMN05216323_100422</name>
</gene>
<dbReference type="SUPFAM" id="SSF51206">
    <property type="entry name" value="cAMP-binding domain-like"/>
    <property type="match status" value="1"/>
</dbReference>
<protein>
    <submittedName>
        <fullName evidence="6">CRP/FNR family transcriptional regulator, anaerobic regulatory protein</fullName>
    </submittedName>
</protein>
<dbReference type="Gene3D" id="1.10.10.10">
    <property type="entry name" value="Winged helix-like DNA-binding domain superfamily/Winged helix DNA-binding domain"/>
    <property type="match status" value="1"/>
</dbReference>
<name>A0A1G6GU28_9BACT</name>
<keyword evidence="3" id="KW-0804">Transcription</keyword>
<evidence type="ECO:0000259" key="5">
    <source>
        <dbReference type="PROSITE" id="PS51063"/>
    </source>
</evidence>
<dbReference type="InterPro" id="IPR018488">
    <property type="entry name" value="cNMP-bd_CS"/>
</dbReference>
<reference evidence="6 7" key="1">
    <citation type="submission" date="2016-09" db="EMBL/GenBank/DDBJ databases">
        <authorList>
            <person name="Capua I."/>
            <person name="De Benedictis P."/>
            <person name="Joannis T."/>
            <person name="Lombin L.H."/>
            <person name="Cattoli G."/>
        </authorList>
    </citation>
    <scope>NUCLEOTIDE SEQUENCE [LARGE SCALE GENOMIC DNA]</scope>
    <source>
        <strain evidence="6 7">A7P-90m</strain>
    </source>
</reference>
<evidence type="ECO:0000256" key="3">
    <source>
        <dbReference type="ARBA" id="ARBA00023163"/>
    </source>
</evidence>
<dbReference type="PANTHER" id="PTHR24567">
    <property type="entry name" value="CRP FAMILY TRANSCRIPTIONAL REGULATORY PROTEIN"/>
    <property type="match status" value="1"/>
</dbReference>
<dbReference type="PROSITE" id="PS51063">
    <property type="entry name" value="HTH_CRP_2"/>
    <property type="match status" value="1"/>
</dbReference>
<accession>A0A1G6GU28</accession>
<dbReference type="RefSeq" id="WP_092434881.1">
    <property type="nucleotide sequence ID" value="NZ_FMYP01000004.1"/>
</dbReference>
<evidence type="ECO:0000256" key="1">
    <source>
        <dbReference type="ARBA" id="ARBA00023015"/>
    </source>
</evidence>
<dbReference type="PANTHER" id="PTHR24567:SF26">
    <property type="entry name" value="REGULATORY PROTEIN YEIL"/>
    <property type="match status" value="1"/>
</dbReference>
<dbReference type="AlphaFoldDB" id="A0A1G6GU28"/>
<sequence length="231" mass="25934">MKTITESDQEFCCDIKAPCFSTLTAGEVDLVKTSRTQVVFRKGENLIKQGAYASYILFVSSGLVKQYVEGDGNHNFNIRLQKAGDFVGLSTIFNRATFNYSVQALRETVVYLIEKEVIANVMKQNGEFAFQIGGRSGMQENDLYDILQNLIYKQMHGKLADVLLYLSSEQFTDEELFPLLSRKDIADFAGISTESAVKLLKSFARDGIIALEEKNITILNRNLLLDISKRG</sequence>
<dbReference type="OrthoDB" id="1118445at2"/>
<evidence type="ECO:0000256" key="2">
    <source>
        <dbReference type="ARBA" id="ARBA00023125"/>
    </source>
</evidence>
<organism evidence="6 7">
    <name type="scientific">Williamwhitmania taraxaci</name>
    <dbReference type="NCBI Taxonomy" id="1640674"/>
    <lineage>
        <taxon>Bacteria</taxon>
        <taxon>Pseudomonadati</taxon>
        <taxon>Bacteroidota</taxon>
        <taxon>Bacteroidia</taxon>
        <taxon>Bacteroidales</taxon>
        <taxon>Williamwhitmaniaceae</taxon>
        <taxon>Williamwhitmania</taxon>
    </lineage>
</organism>
<keyword evidence="7" id="KW-1185">Reference proteome</keyword>
<dbReference type="InterPro" id="IPR000595">
    <property type="entry name" value="cNMP-bd_dom"/>
</dbReference>
<keyword evidence="1" id="KW-0805">Transcription regulation</keyword>
<evidence type="ECO:0000313" key="7">
    <source>
        <dbReference type="Proteomes" id="UP000199452"/>
    </source>
</evidence>
<feature type="domain" description="Cyclic nucleotide-binding" evidence="4">
    <location>
        <begin position="19"/>
        <end position="122"/>
    </location>
</feature>
<dbReference type="PROSITE" id="PS00888">
    <property type="entry name" value="CNMP_BINDING_1"/>
    <property type="match status" value="1"/>
</dbReference>
<dbReference type="InterPro" id="IPR050397">
    <property type="entry name" value="Env_Response_Regulators"/>
</dbReference>
<keyword evidence="2" id="KW-0238">DNA-binding</keyword>
<dbReference type="Pfam" id="PF00027">
    <property type="entry name" value="cNMP_binding"/>
    <property type="match status" value="1"/>
</dbReference>
<dbReference type="InterPro" id="IPR036388">
    <property type="entry name" value="WH-like_DNA-bd_sf"/>
</dbReference>
<proteinExistence type="predicted"/>
<evidence type="ECO:0000259" key="4">
    <source>
        <dbReference type="PROSITE" id="PS50042"/>
    </source>
</evidence>
<dbReference type="SMART" id="SM00419">
    <property type="entry name" value="HTH_CRP"/>
    <property type="match status" value="1"/>
</dbReference>
<dbReference type="GO" id="GO:0005829">
    <property type="term" value="C:cytosol"/>
    <property type="evidence" value="ECO:0007669"/>
    <property type="project" value="TreeGrafter"/>
</dbReference>